<keyword evidence="1" id="KW-0472">Membrane</keyword>
<dbReference type="OrthoDB" id="596635at2"/>
<evidence type="ECO:0000313" key="3">
    <source>
        <dbReference type="EMBL" id="TXD68797.1"/>
    </source>
</evidence>
<keyword evidence="4" id="KW-1185">Reference proteome</keyword>
<dbReference type="Gene3D" id="3.40.50.2000">
    <property type="entry name" value="Glycogen Phosphorylase B"/>
    <property type="match status" value="2"/>
</dbReference>
<sequence length="396" mass="45770">MKKVAIYTGTYPDTTFLTLLARGLADSGVEVHIYGKLKRKTKEDYNIKFFTYSDKNKGYNFYFILKYVFLNLFFNYKKAIWYYRHIKSEEAYSIYKKSLIILPMIYHQPDIIHLQWIQSFKIFRELDEILNAKIVVSIRGSQLSISSFLYPDAWQTTVDATNKAVKIHSISDDLSLQLLKINPLVRDKIIKINPAIDLNLFYTAEASFNRARSNPLRIITVCRLSWKKGLAYGLEALKKIHDKGLNFEYIIIGEGKQREELTFLIRDLGLTNKVKLKGRLSQTEIRKALLNSDVFLLPSVQEGFSNAVVEAQAIGLPCLVSDAEGLEENIEHEKTGFIFKNRNVPELAALLEQFTKISNKDYIILKRNGVERSKARYDIKDQIIALKNLYENIDII</sequence>
<proteinExistence type="predicted"/>
<organism evidence="3 4">
    <name type="scientific">Aequorivita lipolytica</name>
    <dbReference type="NCBI Taxonomy" id="153267"/>
    <lineage>
        <taxon>Bacteria</taxon>
        <taxon>Pseudomonadati</taxon>
        <taxon>Bacteroidota</taxon>
        <taxon>Flavobacteriia</taxon>
        <taxon>Flavobacteriales</taxon>
        <taxon>Flavobacteriaceae</taxon>
        <taxon>Aequorivita</taxon>
    </lineage>
</organism>
<dbReference type="Pfam" id="PF00534">
    <property type="entry name" value="Glycos_transf_1"/>
    <property type="match status" value="1"/>
</dbReference>
<dbReference type="CDD" id="cd03801">
    <property type="entry name" value="GT4_PimA-like"/>
    <property type="match status" value="1"/>
</dbReference>
<evidence type="ECO:0000256" key="1">
    <source>
        <dbReference type="SAM" id="Phobius"/>
    </source>
</evidence>
<dbReference type="PANTHER" id="PTHR45947">
    <property type="entry name" value="SULFOQUINOVOSYL TRANSFERASE SQD2"/>
    <property type="match status" value="1"/>
</dbReference>
<keyword evidence="1" id="KW-0812">Transmembrane</keyword>
<keyword evidence="3" id="KW-0808">Transferase</keyword>
<evidence type="ECO:0000259" key="2">
    <source>
        <dbReference type="Pfam" id="PF00534"/>
    </source>
</evidence>
<feature type="transmembrane region" description="Helical" evidence="1">
    <location>
        <begin position="59"/>
        <end position="76"/>
    </location>
</feature>
<dbReference type="PANTHER" id="PTHR45947:SF14">
    <property type="entry name" value="SLL1723 PROTEIN"/>
    <property type="match status" value="1"/>
</dbReference>
<gene>
    <name evidence="3" type="ORF">ESV24_10075</name>
</gene>
<name>A0A5C6YNB6_9FLAO</name>
<dbReference type="AlphaFoldDB" id="A0A5C6YNB6"/>
<keyword evidence="1" id="KW-1133">Transmembrane helix</keyword>
<dbReference type="InterPro" id="IPR050194">
    <property type="entry name" value="Glycosyltransferase_grp1"/>
</dbReference>
<reference evidence="3 4" key="1">
    <citation type="submission" date="2019-08" db="EMBL/GenBank/DDBJ databases">
        <title>Genome of Aequorivita lipolytica Y10-2 (type strain).</title>
        <authorList>
            <person name="Bowman J.P."/>
        </authorList>
    </citation>
    <scope>NUCLEOTIDE SEQUENCE [LARGE SCALE GENOMIC DNA]</scope>
    <source>
        <strain evidence="3 4">Y10-2</strain>
    </source>
</reference>
<dbReference type="SUPFAM" id="SSF53756">
    <property type="entry name" value="UDP-Glycosyltransferase/glycogen phosphorylase"/>
    <property type="match status" value="1"/>
</dbReference>
<dbReference type="Proteomes" id="UP000321945">
    <property type="component" value="Unassembled WGS sequence"/>
</dbReference>
<dbReference type="InterPro" id="IPR001296">
    <property type="entry name" value="Glyco_trans_1"/>
</dbReference>
<comment type="caution">
    <text evidence="3">The sequence shown here is derived from an EMBL/GenBank/DDBJ whole genome shotgun (WGS) entry which is preliminary data.</text>
</comment>
<feature type="domain" description="Glycosyl transferase family 1" evidence="2">
    <location>
        <begin position="210"/>
        <end position="358"/>
    </location>
</feature>
<dbReference type="EMBL" id="VORU01000008">
    <property type="protein sequence ID" value="TXD68797.1"/>
    <property type="molecule type" value="Genomic_DNA"/>
</dbReference>
<dbReference type="GO" id="GO:0016757">
    <property type="term" value="F:glycosyltransferase activity"/>
    <property type="evidence" value="ECO:0007669"/>
    <property type="project" value="InterPro"/>
</dbReference>
<accession>A0A5C6YNB6</accession>
<protein>
    <submittedName>
        <fullName evidence="3">Glycosyltransferase family 4 protein</fullName>
    </submittedName>
</protein>
<evidence type="ECO:0000313" key="4">
    <source>
        <dbReference type="Proteomes" id="UP000321945"/>
    </source>
</evidence>
<dbReference type="RefSeq" id="WP_111816147.1">
    <property type="nucleotide sequence ID" value="NZ_CBCRZQ010000006.1"/>
</dbReference>